<evidence type="ECO:0000313" key="2">
    <source>
        <dbReference type="EMBL" id="SDD58123.1"/>
    </source>
</evidence>
<protein>
    <submittedName>
        <fullName evidence="2">Arginyl peptidase. Serine peptidase. MEROPS family S01A</fullName>
    </submittedName>
</protein>
<dbReference type="Proteomes" id="UP000199603">
    <property type="component" value="Unassembled WGS sequence"/>
</dbReference>
<dbReference type="PANTHER" id="PTHR36234">
    <property type="entry name" value="LYSYL ENDOPEPTIDASE"/>
    <property type="match status" value="1"/>
</dbReference>
<evidence type="ECO:0000256" key="1">
    <source>
        <dbReference type="SAM" id="SignalP"/>
    </source>
</evidence>
<dbReference type="RefSeq" id="WP_091241507.1">
    <property type="nucleotide sequence ID" value="NZ_FNAG01000004.1"/>
</dbReference>
<feature type="signal peptide" evidence="1">
    <location>
        <begin position="1"/>
        <end position="22"/>
    </location>
</feature>
<dbReference type="SUPFAM" id="SSF50494">
    <property type="entry name" value="Trypsin-like serine proteases"/>
    <property type="match status" value="1"/>
</dbReference>
<feature type="chain" id="PRO_5011460653" evidence="1">
    <location>
        <begin position="23"/>
        <end position="489"/>
    </location>
</feature>
<accession>A0A1G6VXH3</accession>
<name>A0A1G6VXH3_9GAMM</name>
<dbReference type="STRING" id="265719.SAMN04488509_1042"/>
<reference evidence="2 3" key="1">
    <citation type="submission" date="2016-10" db="EMBL/GenBank/DDBJ databases">
        <authorList>
            <person name="de Groot N.N."/>
        </authorList>
    </citation>
    <scope>NUCLEOTIDE SEQUENCE [LARGE SCALE GENOMIC DNA]</scope>
    <source>
        <strain evidence="2 3">DSM 16957</strain>
    </source>
</reference>
<organism evidence="2 3">
    <name type="scientific">Aquimonas voraii</name>
    <dbReference type="NCBI Taxonomy" id="265719"/>
    <lineage>
        <taxon>Bacteria</taxon>
        <taxon>Pseudomonadati</taxon>
        <taxon>Pseudomonadota</taxon>
        <taxon>Gammaproteobacteria</taxon>
        <taxon>Lysobacterales</taxon>
        <taxon>Lysobacteraceae</taxon>
        <taxon>Aquimonas</taxon>
    </lineage>
</organism>
<dbReference type="InterPro" id="IPR043504">
    <property type="entry name" value="Peptidase_S1_PA_chymotrypsin"/>
</dbReference>
<keyword evidence="1" id="KW-0732">Signal</keyword>
<keyword evidence="3" id="KW-1185">Reference proteome</keyword>
<dbReference type="AlphaFoldDB" id="A0A1G6VXH3"/>
<gene>
    <name evidence="2" type="ORF">SAMN04488509_1042</name>
</gene>
<proteinExistence type="predicted"/>
<dbReference type="Gene3D" id="2.40.10.10">
    <property type="entry name" value="Trypsin-like serine proteases"/>
    <property type="match status" value="2"/>
</dbReference>
<dbReference type="EMBL" id="FNAG01000004">
    <property type="protein sequence ID" value="SDD58123.1"/>
    <property type="molecule type" value="Genomic_DNA"/>
</dbReference>
<dbReference type="PANTHER" id="PTHR36234:SF5">
    <property type="entry name" value="LYSYL ENDOPEPTIDASE"/>
    <property type="match status" value="1"/>
</dbReference>
<dbReference type="Pfam" id="PF13365">
    <property type="entry name" value="Trypsin_2"/>
    <property type="match status" value="1"/>
</dbReference>
<dbReference type="InterPro" id="IPR009003">
    <property type="entry name" value="Peptidase_S1_PA"/>
</dbReference>
<dbReference type="OrthoDB" id="5619888at2"/>
<evidence type="ECO:0000313" key="3">
    <source>
        <dbReference type="Proteomes" id="UP000199603"/>
    </source>
</evidence>
<sequence length="489" mass="51260">MRHAKRFAAFGLMACLPAASLAAGPVDSSAVRHAPGEFAKTPPAVAESWRVPSAAVGKAARVTREAPRPEEVQALHRRNADGAFKRVQIGLARVLAPEGEALAALWAEASGGDRVAQVEVRSVGAAALRVGLDVAGLDPAIELRFGGSRSPERPLARTTVAEAQRLLGDDGLYWTPSTDGEVQRIEVTVPAGADAPAALSLPRLSHEIVDSRTPYRLPQKIGESGACNVDVVCRLNELGPHFANARHAVAHMRFVVGSSTFICTGTLVADNDPSSQVALFHSANHCFSSNTSVPPNATQMQTVANTLNTFWNYEATTCNGNVSAMQTQLTGGATYLGSDHRTDGMLLRLNQAAPAIAFFAGWNAEPLSSNSAVTAIHHPSGDARMVSTGQKLSEDADNHEVGWLSGTTEGGSSGSGLFTIAAGGAYELRGGLYGGAASCANTGNLGNASNRDYYSRLDKDFAWMSPWLLSSPNVFQNGFEATAVVTASP</sequence>